<dbReference type="Gene3D" id="3.30.420.10">
    <property type="entry name" value="Ribonuclease H-like superfamily/Ribonuclease H"/>
    <property type="match status" value="1"/>
</dbReference>
<evidence type="ECO:0008006" key="3">
    <source>
        <dbReference type="Google" id="ProtNLM"/>
    </source>
</evidence>
<feature type="non-terminal residue" evidence="1">
    <location>
        <position position="1"/>
    </location>
</feature>
<accession>A0A0L7R077</accession>
<organism evidence="1 2">
    <name type="scientific">Habropoda laboriosa</name>
    <dbReference type="NCBI Taxonomy" id="597456"/>
    <lineage>
        <taxon>Eukaryota</taxon>
        <taxon>Metazoa</taxon>
        <taxon>Ecdysozoa</taxon>
        <taxon>Arthropoda</taxon>
        <taxon>Hexapoda</taxon>
        <taxon>Insecta</taxon>
        <taxon>Pterygota</taxon>
        <taxon>Neoptera</taxon>
        <taxon>Endopterygota</taxon>
        <taxon>Hymenoptera</taxon>
        <taxon>Apocrita</taxon>
        <taxon>Aculeata</taxon>
        <taxon>Apoidea</taxon>
        <taxon>Anthophila</taxon>
        <taxon>Apidae</taxon>
        <taxon>Habropoda</taxon>
    </lineage>
</organism>
<dbReference type="AlphaFoldDB" id="A0A0L7R077"/>
<evidence type="ECO:0000313" key="2">
    <source>
        <dbReference type="Proteomes" id="UP000053825"/>
    </source>
</evidence>
<keyword evidence="2" id="KW-1185">Reference proteome</keyword>
<proteinExistence type="predicted"/>
<reference evidence="1 2" key="1">
    <citation type="submission" date="2015-07" db="EMBL/GenBank/DDBJ databases">
        <title>The genome of Habropoda laboriosa.</title>
        <authorList>
            <person name="Pan H."/>
            <person name="Kapheim K."/>
        </authorList>
    </citation>
    <scope>NUCLEOTIDE SEQUENCE [LARGE SCALE GENOMIC DNA]</scope>
    <source>
        <strain evidence="1">0110345459</strain>
    </source>
</reference>
<sequence>DYHLFRSLQNFLNGRIFKNTGLLKLTLGQLFNRKDKNFFEKRIKKLAEKWQMVNKSSIDSMCKYYYVFIETDLLKRHYL</sequence>
<dbReference type="Proteomes" id="UP000053825">
    <property type="component" value="Unassembled WGS sequence"/>
</dbReference>
<dbReference type="EMBL" id="KQ414671">
    <property type="protein sequence ID" value="KOC64274.1"/>
    <property type="molecule type" value="Genomic_DNA"/>
</dbReference>
<dbReference type="GO" id="GO:0003676">
    <property type="term" value="F:nucleic acid binding"/>
    <property type="evidence" value="ECO:0007669"/>
    <property type="project" value="InterPro"/>
</dbReference>
<protein>
    <recommendedName>
        <fullName evidence="3">Histone-lysine N-methyltransferase SETMAR</fullName>
    </recommendedName>
</protein>
<name>A0A0L7R077_9HYME</name>
<gene>
    <name evidence="1" type="ORF">WH47_01981</name>
</gene>
<evidence type="ECO:0000313" key="1">
    <source>
        <dbReference type="EMBL" id="KOC64274.1"/>
    </source>
</evidence>
<dbReference type="InterPro" id="IPR036397">
    <property type="entry name" value="RNaseH_sf"/>
</dbReference>